<evidence type="ECO:0000313" key="1">
    <source>
        <dbReference type="EMBL" id="MEQ2466685.1"/>
    </source>
</evidence>
<accession>A0ABV1F1J5</accession>
<dbReference type="RefSeq" id="WP_251628797.1">
    <property type="nucleotide sequence ID" value="NZ_JBBMFN010000032.1"/>
</dbReference>
<reference evidence="1 2" key="1">
    <citation type="submission" date="2024-03" db="EMBL/GenBank/DDBJ databases">
        <title>Human intestinal bacterial collection.</title>
        <authorList>
            <person name="Pauvert C."/>
            <person name="Hitch T.C.A."/>
            <person name="Clavel T."/>
        </authorList>
    </citation>
    <scope>NUCLEOTIDE SEQUENCE [LARGE SCALE GENOMIC DNA]</scope>
    <source>
        <strain evidence="1 2">CLA-SR-H024</strain>
    </source>
</reference>
<organism evidence="1 2">
    <name type="scientific">Niallia hominis</name>
    <dbReference type="NCBI Taxonomy" id="3133173"/>
    <lineage>
        <taxon>Bacteria</taxon>
        <taxon>Bacillati</taxon>
        <taxon>Bacillota</taxon>
        <taxon>Bacilli</taxon>
        <taxon>Bacillales</taxon>
        <taxon>Bacillaceae</taxon>
        <taxon>Niallia</taxon>
    </lineage>
</organism>
<keyword evidence="2" id="KW-1185">Reference proteome</keyword>
<evidence type="ECO:0000313" key="2">
    <source>
        <dbReference type="Proteomes" id="UP001465426"/>
    </source>
</evidence>
<dbReference type="EMBL" id="JBBMFN010000032">
    <property type="protein sequence ID" value="MEQ2466685.1"/>
    <property type="molecule type" value="Genomic_DNA"/>
</dbReference>
<name>A0ABV1F1J5_9BACI</name>
<dbReference type="Proteomes" id="UP001465426">
    <property type="component" value="Unassembled WGS sequence"/>
</dbReference>
<comment type="caution">
    <text evidence="1">The sequence shown here is derived from an EMBL/GenBank/DDBJ whole genome shotgun (WGS) entry which is preliminary data.</text>
</comment>
<sequence>MGVYIGLDVMPNKIYQEDWQRVFEESMQLIQAYPFATLKEENVNGFKRFVLDRAEGQYVEGYGGEGRYWKVNGDLDSKETGEGFTLFSNLDRYSSLKEERLTEDILLNFVNKDERGAKEVFYSKTQGKDYHNFILSIAALIESRFPKSACVYGDITKAQAQKAVVWANTILDKPIDPPVRVNPSKLLERLNVIDNEEKRLEALYNLSIGDSEEVDGHIAKNFNMDTVRNYFAKKLQGFESAAQLGAELIIIRYLNAGLPLENLIDICCFDNNGPQFGSIEFVKAICSSWVFIEPEIRENMNATIRPSDLPDTVESQFGSMFLDMGFMGRKNRRYIPKNEILLILKEKFQDVSGLEEVVIKQYQKIVDMLEKKGAKLKVIEEEYKVKVDLNLIDSLDELVFWDNSYSISDSLIRAMTTIKDAVEEGIAKRTNLMQIIGEAEEEGQLIKVLSKLMQENQNLVLTRPAWDWIENATNDVKKQMVVMLLSFESNGELRKLYKALFENKGLFYKYMI</sequence>
<protein>
    <submittedName>
        <fullName evidence="1">Uncharacterized protein</fullName>
    </submittedName>
</protein>
<proteinExistence type="predicted"/>
<gene>
    <name evidence="1" type="ORF">WMO63_13555</name>
</gene>